<feature type="compositionally biased region" description="Basic residues" evidence="1">
    <location>
        <begin position="1"/>
        <end position="38"/>
    </location>
</feature>
<accession>A0ABT6R8Q9</accession>
<evidence type="ECO:0000256" key="1">
    <source>
        <dbReference type="SAM" id="MobiDB-lite"/>
    </source>
</evidence>
<organism evidence="2 3">
    <name type="scientific">Pinibacter soli</name>
    <dbReference type="NCBI Taxonomy" id="3044211"/>
    <lineage>
        <taxon>Bacteria</taxon>
        <taxon>Pseudomonadati</taxon>
        <taxon>Bacteroidota</taxon>
        <taxon>Chitinophagia</taxon>
        <taxon>Chitinophagales</taxon>
        <taxon>Chitinophagaceae</taxon>
        <taxon>Pinibacter</taxon>
    </lineage>
</organism>
<proteinExistence type="predicted"/>
<dbReference type="RefSeq" id="WP_282332390.1">
    <property type="nucleotide sequence ID" value="NZ_JASBRG010000001.1"/>
</dbReference>
<evidence type="ECO:0000313" key="2">
    <source>
        <dbReference type="EMBL" id="MDI3318272.1"/>
    </source>
</evidence>
<feature type="region of interest" description="Disordered" evidence="1">
    <location>
        <begin position="1"/>
        <end position="43"/>
    </location>
</feature>
<evidence type="ECO:0000313" key="3">
    <source>
        <dbReference type="Proteomes" id="UP001226434"/>
    </source>
</evidence>
<gene>
    <name evidence="2" type="ORF">QJ048_00735</name>
</gene>
<keyword evidence="3" id="KW-1185">Reference proteome</keyword>
<name>A0ABT6R8Q9_9BACT</name>
<dbReference type="EMBL" id="JASBRG010000001">
    <property type="protein sequence ID" value="MDI3318272.1"/>
    <property type="molecule type" value="Genomic_DNA"/>
</dbReference>
<sequence>MASTKKKAAPKKSAVKKAIRKAPAKKNVPAKKAAKKTAPKTTPAKGIMDKVLKKRHTVYIESAAFFPLNSATGYIDHFQDGRCAAVAGGDLSVALPIPVGAILKSISIHYMNTTANTVIAFFLRKHADRHSPSGEIEMSFINLPPGTLPPDNYLSVTDTTFPNAGVIQDRFLHYINIPGTGDFPGGSKLTVRGVSLVYDF</sequence>
<reference evidence="2 3" key="1">
    <citation type="submission" date="2023-05" db="EMBL/GenBank/DDBJ databases">
        <title>Genome sequence of Pinibacter sp. MAH-24.</title>
        <authorList>
            <person name="Huq M.A."/>
        </authorList>
    </citation>
    <scope>NUCLEOTIDE SEQUENCE [LARGE SCALE GENOMIC DNA]</scope>
    <source>
        <strain evidence="2 3">MAH-24</strain>
    </source>
</reference>
<protein>
    <recommendedName>
        <fullName evidence="4">Coat protein</fullName>
    </recommendedName>
</protein>
<comment type="caution">
    <text evidence="2">The sequence shown here is derived from an EMBL/GenBank/DDBJ whole genome shotgun (WGS) entry which is preliminary data.</text>
</comment>
<dbReference type="Proteomes" id="UP001226434">
    <property type="component" value="Unassembled WGS sequence"/>
</dbReference>
<evidence type="ECO:0008006" key="4">
    <source>
        <dbReference type="Google" id="ProtNLM"/>
    </source>
</evidence>